<gene>
    <name evidence="14" type="ORF">BV898_13253</name>
</gene>
<dbReference type="AlphaFoldDB" id="A0A1W0WBB7"/>
<dbReference type="GO" id="GO:0000139">
    <property type="term" value="C:Golgi membrane"/>
    <property type="evidence" value="ECO:0007669"/>
    <property type="project" value="UniProtKB-SubCell"/>
</dbReference>
<comment type="subcellular location">
    <subcellularLocation>
        <location evidence="2">Cytoplasmic vesicle</location>
        <location evidence="2">COPI-coated vesicle membrane</location>
        <topology evidence="2">Peripheral membrane protein</topology>
        <orientation evidence="2">Cytoplasmic side</orientation>
    </subcellularLocation>
    <subcellularLocation>
        <location evidence="1">Golgi apparatus membrane</location>
        <topology evidence="1">Peripheral membrane protein</topology>
        <orientation evidence="1">Cytoplasmic side</orientation>
    </subcellularLocation>
</comment>
<keyword evidence="10 13" id="KW-0333">Golgi apparatus</keyword>
<evidence type="ECO:0000256" key="1">
    <source>
        <dbReference type="ARBA" id="ARBA00004255"/>
    </source>
</evidence>
<keyword evidence="7 13" id="KW-0963">Cytoplasm</keyword>
<comment type="similarity">
    <text evidence="3 13">Belongs to the COPE family.</text>
</comment>
<protein>
    <recommendedName>
        <fullName evidence="5 13">Coatomer subunit epsilon</fullName>
    </recommendedName>
</protein>
<dbReference type="GO" id="GO:0006890">
    <property type="term" value="P:retrograde vesicle-mediated transport, Golgi to endoplasmic reticulum"/>
    <property type="evidence" value="ECO:0007669"/>
    <property type="project" value="UniProtKB-UniRule"/>
</dbReference>
<evidence type="ECO:0000256" key="2">
    <source>
        <dbReference type="ARBA" id="ARBA00004347"/>
    </source>
</evidence>
<keyword evidence="11 13" id="KW-0472">Membrane</keyword>
<dbReference type="InterPro" id="IPR006822">
    <property type="entry name" value="Coatomer_esu"/>
</dbReference>
<evidence type="ECO:0000256" key="8">
    <source>
        <dbReference type="ARBA" id="ARBA00022892"/>
    </source>
</evidence>
<dbReference type="PIRSF" id="PIRSF016478">
    <property type="entry name" value="Coatomer_esu"/>
    <property type="match status" value="1"/>
</dbReference>
<keyword evidence="12 13" id="KW-0968">Cytoplasmic vesicle</keyword>
<evidence type="ECO:0000256" key="6">
    <source>
        <dbReference type="ARBA" id="ARBA00022448"/>
    </source>
</evidence>
<evidence type="ECO:0000313" key="14">
    <source>
        <dbReference type="EMBL" id="OQV12453.1"/>
    </source>
</evidence>
<dbReference type="GO" id="GO:0005198">
    <property type="term" value="F:structural molecule activity"/>
    <property type="evidence" value="ECO:0007669"/>
    <property type="project" value="UniProtKB-UniRule"/>
</dbReference>
<name>A0A1W0WBB7_HYPEX</name>
<proteinExistence type="inferred from homology"/>
<evidence type="ECO:0000256" key="4">
    <source>
        <dbReference type="ARBA" id="ARBA00011775"/>
    </source>
</evidence>
<dbReference type="InterPro" id="IPR011990">
    <property type="entry name" value="TPR-like_helical_dom_sf"/>
</dbReference>
<comment type="function">
    <text evidence="13">The coatomer is a cytosolic protein complex that binds to dilysine motifs and reversibly associates with Golgi non-clathrin-coated vesicles, which further mediate biosynthetic protein transport from the ER, via the Golgi up to the trans Golgi network. The coatomer complex is required for budding from Golgi membranes, and is essential for the retrograde Golgi-to-ER transport of dilysine-tagged proteins.</text>
</comment>
<evidence type="ECO:0000256" key="13">
    <source>
        <dbReference type="PIRNR" id="PIRNR016478"/>
    </source>
</evidence>
<dbReference type="Proteomes" id="UP000192578">
    <property type="component" value="Unassembled WGS sequence"/>
</dbReference>
<dbReference type="Gene3D" id="1.25.40.10">
    <property type="entry name" value="Tetratricopeptide repeat domain"/>
    <property type="match status" value="1"/>
</dbReference>
<dbReference type="GO" id="GO:0015031">
    <property type="term" value="P:protein transport"/>
    <property type="evidence" value="ECO:0007669"/>
    <property type="project" value="UniProtKB-UniRule"/>
</dbReference>
<organism evidence="14 15">
    <name type="scientific">Hypsibius exemplaris</name>
    <name type="common">Freshwater tardigrade</name>
    <dbReference type="NCBI Taxonomy" id="2072580"/>
    <lineage>
        <taxon>Eukaryota</taxon>
        <taxon>Metazoa</taxon>
        <taxon>Ecdysozoa</taxon>
        <taxon>Tardigrada</taxon>
        <taxon>Eutardigrada</taxon>
        <taxon>Parachela</taxon>
        <taxon>Hypsibioidea</taxon>
        <taxon>Hypsibiidae</taxon>
        <taxon>Hypsibius</taxon>
    </lineage>
</organism>
<evidence type="ECO:0000256" key="7">
    <source>
        <dbReference type="ARBA" id="ARBA00022490"/>
    </source>
</evidence>
<dbReference type="SUPFAM" id="SSF48452">
    <property type="entry name" value="TPR-like"/>
    <property type="match status" value="1"/>
</dbReference>
<dbReference type="Pfam" id="PF04733">
    <property type="entry name" value="Coatomer_E"/>
    <property type="match status" value="1"/>
</dbReference>
<evidence type="ECO:0000256" key="5">
    <source>
        <dbReference type="ARBA" id="ARBA00015828"/>
    </source>
</evidence>
<keyword evidence="6 13" id="KW-0813">Transport</keyword>
<evidence type="ECO:0000256" key="3">
    <source>
        <dbReference type="ARBA" id="ARBA00008827"/>
    </source>
</evidence>
<evidence type="ECO:0000256" key="12">
    <source>
        <dbReference type="ARBA" id="ARBA00023329"/>
    </source>
</evidence>
<evidence type="ECO:0000256" key="10">
    <source>
        <dbReference type="ARBA" id="ARBA00023034"/>
    </source>
</evidence>
<evidence type="ECO:0000313" key="15">
    <source>
        <dbReference type="Proteomes" id="UP000192578"/>
    </source>
</evidence>
<dbReference type="GO" id="GO:0030126">
    <property type="term" value="C:COPI vesicle coat"/>
    <property type="evidence" value="ECO:0007669"/>
    <property type="project" value="TreeGrafter"/>
</dbReference>
<comment type="caution">
    <text evidence="14">The sequence shown here is derived from an EMBL/GenBank/DDBJ whole genome shotgun (WGS) entry which is preliminary data.</text>
</comment>
<comment type="subunit">
    <text evidence="4">Oligomeric complex that consists of at least the alpha, beta, beta', gamma, delta, epsilon and zeta subunits.</text>
</comment>
<dbReference type="GO" id="GO:0006891">
    <property type="term" value="P:intra-Golgi vesicle-mediated transport"/>
    <property type="evidence" value="ECO:0007669"/>
    <property type="project" value="TreeGrafter"/>
</dbReference>
<reference evidence="15" key="1">
    <citation type="submission" date="2017-01" db="EMBL/GenBank/DDBJ databases">
        <title>Comparative genomics of anhydrobiosis in the tardigrade Hypsibius dujardini.</title>
        <authorList>
            <person name="Yoshida Y."/>
            <person name="Koutsovoulos G."/>
            <person name="Laetsch D."/>
            <person name="Stevens L."/>
            <person name="Kumar S."/>
            <person name="Horikawa D."/>
            <person name="Ishino K."/>
            <person name="Komine S."/>
            <person name="Tomita M."/>
            <person name="Blaxter M."/>
            <person name="Arakawa K."/>
        </authorList>
    </citation>
    <scope>NUCLEOTIDE SEQUENCE [LARGE SCALE GENOMIC DNA]</scope>
    <source>
        <strain evidence="15">Z151</strain>
    </source>
</reference>
<sequence>MANRETASDPLFDVRNSYYLGEYQKCINEAQKAKRSTPELNLERDTYMYRAYIGLDKFKLVLDELRTTPSEELKAVSLLAEYLYVRHTSPGDEAKRSVVVKKLDDKLASGGVASSNYVFFVAAATIYCFEENFETALRVLHNSDHLECLAYSVFTYCKMERPDCAKKIVKRMQGTEEDATLTQLAEATVNLQQNGEHVQEAYHIFHDLSDKYPASTIALTGMTTALICMGRWDEAESYLQDALQKDANNPSILANLIVCSGHTTKSEDVIKRYVNQLQDAHPNHPLTQLFATKEREFDRVIKQYAPEVATN</sequence>
<accession>A0A1W0WBB7</accession>
<dbReference type="EMBL" id="MTYJ01000144">
    <property type="protein sequence ID" value="OQV12453.1"/>
    <property type="molecule type" value="Genomic_DNA"/>
</dbReference>
<keyword evidence="15" id="KW-1185">Reference proteome</keyword>
<dbReference type="OrthoDB" id="310217at2759"/>
<evidence type="ECO:0000256" key="11">
    <source>
        <dbReference type="ARBA" id="ARBA00023136"/>
    </source>
</evidence>
<keyword evidence="9 13" id="KW-0653">Protein transport</keyword>
<dbReference type="PANTHER" id="PTHR10805:SF0">
    <property type="entry name" value="COATOMER SUBUNIT EPSILON"/>
    <property type="match status" value="1"/>
</dbReference>
<dbReference type="PANTHER" id="PTHR10805">
    <property type="entry name" value="COATOMER SUBUNIT EPSILON"/>
    <property type="match status" value="1"/>
</dbReference>
<keyword evidence="8 13" id="KW-0931">ER-Golgi transport</keyword>
<evidence type="ECO:0000256" key="9">
    <source>
        <dbReference type="ARBA" id="ARBA00022927"/>
    </source>
</evidence>
<dbReference type="GO" id="GO:0006888">
    <property type="term" value="P:endoplasmic reticulum to Golgi vesicle-mediated transport"/>
    <property type="evidence" value="ECO:0007669"/>
    <property type="project" value="TreeGrafter"/>
</dbReference>